<sequence length="450" mass="52090">MAERKKTTTELKRRKKQKTNNVIPYLSEDIITNILSRTPAKFVQDDARFVCKIWFDIPRQPEFIGMHLSRSTTGLYVQNTVNPKDVKYIEIKEMKKKVIHSFPPIPGEILDSYEGILLVHDQKEKEILYVVNPITKQNVKLPPAPGAMNCDQGMIGRMNTGELRIVCHDKKVLGWFVVTVGDKLDMSWEYVPYYIQTLQEIIVQNYWLAASIFVDGNVIYWTLYGLLSEFDEYGHVILILDLSNRLPGVLALPLPEQLARVAKYNVLFAKMGNDVCYTTWKNPNREFGELIVRKVEYLGFGKRPRMTTIIHIQVPEGNPIRDNYSEPITFLCDDHQQILIFRVSRNRRLFMAFDLKTEKSSIIRGVYPKCHAIGKHINSIVGWNSSSNNNNNNINRMRKMILMDTNYKESKRISVWSPIRRSRFPSPPPPPNPRRASRQESQAPPPDSRV</sequence>
<dbReference type="PANTHER" id="PTHR31672">
    <property type="entry name" value="BNACNNG10540D PROTEIN"/>
    <property type="match status" value="1"/>
</dbReference>
<dbReference type="AlphaFoldDB" id="A0AAD7QBF0"/>
<comment type="caution">
    <text evidence="2">The sequence shown here is derived from an EMBL/GenBank/DDBJ whole genome shotgun (WGS) entry which is preliminary data.</text>
</comment>
<organism evidence="2 3">
    <name type="scientific">Quillaja saponaria</name>
    <name type="common">Soap bark tree</name>
    <dbReference type="NCBI Taxonomy" id="32244"/>
    <lineage>
        <taxon>Eukaryota</taxon>
        <taxon>Viridiplantae</taxon>
        <taxon>Streptophyta</taxon>
        <taxon>Embryophyta</taxon>
        <taxon>Tracheophyta</taxon>
        <taxon>Spermatophyta</taxon>
        <taxon>Magnoliopsida</taxon>
        <taxon>eudicotyledons</taxon>
        <taxon>Gunneridae</taxon>
        <taxon>Pentapetalae</taxon>
        <taxon>rosids</taxon>
        <taxon>fabids</taxon>
        <taxon>Fabales</taxon>
        <taxon>Quillajaceae</taxon>
        <taxon>Quillaja</taxon>
    </lineage>
</organism>
<dbReference type="SUPFAM" id="SSF81383">
    <property type="entry name" value="F-box domain"/>
    <property type="match status" value="1"/>
</dbReference>
<evidence type="ECO:0000256" key="1">
    <source>
        <dbReference type="SAM" id="MobiDB-lite"/>
    </source>
</evidence>
<dbReference type="EMBL" id="JARAOO010000003">
    <property type="protein sequence ID" value="KAJ7978200.1"/>
    <property type="molecule type" value="Genomic_DNA"/>
</dbReference>
<feature type="region of interest" description="Disordered" evidence="1">
    <location>
        <begin position="418"/>
        <end position="450"/>
    </location>
</feature>
<protein>
    <submittedName>
        <fullName evidence="2">F-box-like domain-containing protein</fullName>
    </submittedName>
</protein>
<accession>A0AAD7QBF0</accession>
<keyword evidence="3" id="KW-1185">Reference proteome</keyword>
<reference evidence="2" key="1">
    <citation type="journal article" date="2023" name="Science">
        <title>Elucidation of the pathway for biosynthesis of saponin adjuvants from the soapbark tree.</title>
        <authorList>
            <person name="Reed J."/>
            <person name="Orme A."/>
            <person name="El-Demerdash A."/>
            <person name="Owen C."/>
            <person name="Martin L.B.B."/>
            <person name="Misra R.C."/>
            <person name="Kikuchi S."/>
            <person name="Rejzek M."/>
            <person name="Martin A.C."/>
            <person name="Harkess A."/>
            <person name="Leebens-Mack J."/>
            <person name="Louveau T."/>
            <person name="Stephenson M.J."/>
            <person name="Osbourn A."/>
        </authorList>
    </citation>
    <scope>NUCLEOTIDE SEQUENCE</scope>
    <source>
        <strain evidence="2">S10</strain>
    </source>
</reference>
<dbReference type="InterPro" id="IPR036047">
    <property type="entry name" value="F-box-like_dom_sf"/>
</dbReference>
<proteinExistence type="predicted"/>
<gene>
    <name evidence="2" type="ORF">O6P43_007702</name>
</gene>
<dbReference type="KEGG" id="qsa:O6P43_007702"/>
<dbReference type="Proteomes" id="UP001163823">
    <property type="component" value="Chromosome 3"/>
</dbReference>
<name>A0AAD7QBF0_QUISA</name>
<dbReference type="InterPro" id="IPR050796">
    <property type="entry name" value="SCF_F-box_component"/>
</dbReference>
<dbReference type="PANTHER" id="PTHR31672:SF13">
    <property type="entry name" value="F-BOX PROTEIN CPR30-LIKE"/>
    <property type="match status" value="1"/>
</dbReference>
<evidence type="ECO:0000313" key="2">
    <source>
        <dbReference type="EMBL" id="KAJ7978200.1"/>
    </source>
</evidence>
<evidence type="ECO:0000313" key="3">
    <source>
        <dbReference type="Proteomes" id="UP001163823"/>
    </source>
</evidence>